<proteinExistence type="predicted"/>
<evidence type="ECO:0000313" key="3">
    <source>
        <dbReference type="Proteomes" id="UP001158576"/>
    </source>
</evidence>
<name>A0ABN7RMP2_OIKDI</name>
<organism evidence="2 3">
    <name type="scientific">Oikopleura dioica</name>
    <name type="common">Tunicate</name>
    <dbReference type="NCBI Taxonomy" id="34765"/>
    <lineage>
        <taxon>Eukaryota</taxon>
        <taxon>Metazoa</taxon>
        <taxon>Chordata</taxon>
        <taxon>Tunicata</taxon>
        <taxon>Appendicularia</taxon>
        <taxon>Copelata</taxon>
        <taxon>Oikopleuridae</taxon>
        <taxon>Oikopleura</taxon>
    </lineage>
</organism>
<reference evidence="2 3" key="1">
    <citation type="submission" date="2021-04" db="EMBL/GenBank/DDBJ databases">
        <authorList>
            <person name="Bliznina A."/>
        </authorList>
    </citation>
    <scope>NUCLEOTIDE SEQUENCE [LARGE SCALE GENOMIC DNA]</scope>
</reference>
<evidence type="ECO:0000313" key="2">
    <source>
        <dbReference type="EMBL" id="CAG5079612.1"/>
    </source>
</evidence>
<gene>
    <name evidence="2" type="ORF">OKIOD_LOCUS853</name>
</gene>
<accession>A0ABN7RMP2</accession>
<dbReference type="EMBL" id="OU015568">
    <property type="protein sequence ID" value="CAG5079612.1"/>
    <property type="molecule type" value="Genomic_DNA"/>
</dbReference>
<sequence length="80" mass="9288">MARFFVSALFLLSGIAQAMPSLDGMLDFTFHPSLEAKLENEFARRRRTMDAHYEGDEHSWHNAADFDDLQKFFENAKLSF</sequence>
<evidence type="ECO:0000256" key="1">
    <source>
        <dbReference type="SAM" id="SignalP"/>
    </source>
</evidence>
<protein>
    <submittedName>
        <fullName evidence="2">Oidioi.mRNA.OKI2018_I69.PAR.g9295.t1.cds</fullName>
    </submittedName>
</protein>
<keyword evidence="3" id="KW-1185">Reference proteome</keyword>
<keyword evidence="1" id="KW-0732">Signal</keyword>
<dbReference type="Proteomes" id="UP001158576">
    <property type="component" value="Chromosome PAR"/>
</dbReference>
<feature type="chain" id="PRO_5046019699" evidence="1">
    <location>
        <begin position="19"/>
        <end position="80"/>
    </location>
</feature>
<feature type="signal peptide" evidence="1">
    <location>
        <begin position="1"/>
        <end position="18"/>
    </location>
</feature>